<evidence type="ECO:0000313" key="3">
    <source>
        <dbReference type="EMBL" id="CAI0546651.1"/>
    </source>
</evidence>
<dbReference type="Pfam" id="PF06376">
    <property type="entry name" value="AGP"/>
    <property type="match status" value="1"/>
</dbReference>
<feature type="transmembrane region" description="Helical" evidence="2">
    <location>
        <begin position="62"/>
        <end position="78"/>
    </location>
</feature>
<keyword evidence="2" id="KW-0812">Transmembrane</keyword>
<evidence type="ECO:0000313" key="4">
    <source>
        <dbReference type="Proteomes" id="UP001154282"/>
    </source>
</evidence>
<dbReference type="EMBL" id="CAMGYJ010000010">
    <property type="protein sequence ID" value="CAI0546651.1"/>
    <property type="molecule type" value="Genomic_DNA"/>
</dbReference>
<protein>
    <submittedName>
        <fullName evidence="3">Uncharacterized protein</fullName>
    </submittedName>
</protein>
<keyword evidence="2" id="KW-1133">Transmembrane helix</keyword>
<organism evidence="3 4">
    <name type="scientific">Linum tenue</name>
    <dbReference type="NCBI Taxonomy" id="586396"/>
    <lineage>
        <taxon>Eukaryota</taxon>
        <taxon>Viridiplantae</taxon>
        <taxon>Streptophyta</taxon>
        <taxon>Embryophyta</taxon>
        <taxon>Tracheophyta</taxon>
        <taxon>Spermatophyta</taxon>
        <taxon>Magnoliopsida</taxon>
        <taxon>eudicotyledons</taxon>
        <taxon>Gunneridae</taxon>
        <taxon>Pentapetalae</taxon>
        <taxon>rosids</taxon>
        <taxon>fabids</taxon>
        <taxon>Malpighiales</taxon>
        <taxon>Linaceae</taxon>
        <taxon>Linum</taxon>
    </lineage>
</organism>
<reference evidence="3" key="1">
    <citation type="submission" date="2022-08" db="EMBL/GenBank/DDBJ databases">
        <authorList>
            <person name="Gutierrez-Valencia J."/>
        </authorList>
    </citation>
    <scope>NUCLEOTIDE SEQUENCE</scope>
</reference>
<proteinExistence type="predicted"/>
<keyword evidence="2" id="KW-0472">Membrane</keyword>
<sequence>MIMEVLGGRVVAFAATALLLTSIFLPVLPPAASSRHRRSSPPPTSSSPSPTGDDSGAKLDQAIAFGLMVLALAVTYIVH</sequence>
<dbReference type="Proteomes" id="UP001154282">
    <property type="component" value="Unassembled WGS sequence"/>
</dbReference>
<evidence type="ECO:0000256" key="1">
    <source>
        <dbReference type="SAM" id="MobiDB-lite"/>
    </source>
</evidence>
<feature type="region of interest" description="Disordered" evidence="1">
    <location>
        <begin position="31"/>
        <end position="57"/>
    </location>
</feature>
<keyword evidence="4" id="KW-1185">Reference proteome</keyword>
<name>A0AAV0QP58_9ROSI</name>
<dbReference type="InterPro" id="IPR009424">
    <property type="entry name" value="AGP16/20/22/41"/>
</dbReference>
<dbReference type="AlphaFoldDB" id="A0AAV0QP58"/>
<evidence type="ECO:0000256" key="2">
    <source>
        <dbReference type="SAM" id="Phobius"/>
    </source>
</evidence>
<comment type="caution">
    <text evidence="3">The sequence shown here is derived from an EMBL/GenBank/DDBJ whole genome shotgun (WGS) entry which is preliminary data.</text>
</comment>
<gene>
    <name evidence="3" type="ORF">LITE_LOCUS44057</name>
</gene>
<accession>A0AAV0QP58</accession>